<dbReference type="PANTHER" id="PTHR37166:SF1">
    <property type="entry name" value="PROTEIN FLAG"/>
    <property type="match status" value="1"/>
</dbReference>
<dbReference type="AlphaFoldDB" id="A0A2P7NYA0"/>
<protein>
    <submittedName>
        <fullName evidence="2">Flagellar biosynthesis protein FlaG</fullName>
    </submittedName>
</protein>
<dbReference type="Proteomes" id="UP000241912">
    <property type="component" value="Unassembled WGS sequence"/>
</dbReference>
<dbReference type="Gene3D" id="3.30.160.170">
    <property type="entry name" value="FlaG-like"/>
    <property type="match status" value="1"/>
</dbReference>
<dbReference type="InterPro" id="IPR005186">
    <property type="entry name" value="FlaG"/>
</dbReference>
<comment type="caution">
    <text evidence="2">The sequence shown here is derived from an EMBL/GenBank/DDBJ whole genome shotgun (WGS) entry which is preliminary data.</text>
</comment>
<keyword evidence="3" id="KW-1185">Reference proteome</keyword>
<dbReference type="OrthoDB" id="8565152at2"/>
<dbReference type="PANTHER" id="PTHR37166">
    <property type="entry name" value="PROTEIN FLAG"/>
    <property type="match status" value="1"/>
</dbReference>
<evidence type="ECO:0000256" key="1">
    <source>
        <dbReference type="SAM" id="MobiDB-lite"/>
    </source>
</evidence>
<keyword evidence="2" id="KW-0966">Cell projection</keyword>
<evidence type="ECO:0000313" key="3">
    <source>
        <dbReference type="Proteomes" id="UP000241912"/>
    </source>
</evidence>
<evidence type="ECO:0000313" key="2">
    <source>
        <dbReference type="EMBL" id="PSJ18438.1"/>
    </source>
</evidence>
<dbReference type="SUPFAM" id="SSF160214">
    <property type="entry name" value="FlaG-like"/>
    <property type="match status" value="1"/>
</dbReference>
<feature type="region of interest" description="Disordered" evidence="1">
    <location>
        <begin position="1"/>
        <end position="45"/>
    </location>
</feature>
<keyword evidence="2" id="KW-0969">Cilium</keyword>
<dbReference type="EMBL" id="PXXU01000006">
    <property type="protein sequence ID" value="PSJ18438.1"/>
    <property type="molecule type" value="Genomic_DNA"/>
</dbReference>
<dbReference type="InterPro" id="IPR035924">
    <property type="entry name" value="FlaG-like_sf"/>
</dbReference>
<sequence length="117" mass="12506">MSNVTSQSTSFHSAPITGKSSTDPVSNGNISIPKAQPDTTNPVQPDQLQKAVNEIEKFAQAASQNLKFSIDEDTGKTVIKVMDATTDEIVRQIPSEEAIDIARSLSKIHGALFNGHA</sequence>
<gene>
    <name evidence="2" type="ORF">C7H79_03200</name>
</gene>
<reference evidence="2 3" key="1">
    <citation type="submission" date="2018-03" db="EMBL/GenBank/DDBJ databases">
        <title>Draft genome of Nitrosomonas supralitoralis APG5.</title>
        <authorList>
            <person name="Urakawa H."/>
            <person name="Lopez J.V."/>
        </authorList>
    </citation>
    <scope>NUCLEOTIDE SEQUENCE [LARGE SCALE GENOMIC DNA]</scope>
    <source>
        <strain evidence="2 3">APG5</strain>
    </source>
</reference>
<keyword evidence="2" id="KW-0282">Flagellum</keyword>
<name>A0A2P7NYA0_9PROT</name>
<dbReference type="Pfam" id="PF03646">
    <property type="entry name" value="FlaG"/>
    <property type="match status" value="1"/>
</dbReference>
<organism evidence="2 3">
    <name type="scientific">Nitrosomonas supralitoralis</name>
    <dbReference type="NCBI Taxonomy" id="2116706"/>
    <lineage>
        <taxon>Bacteria</taxon>
        <taxon>Pseudomonadati</taxon>
        <taxon>Pseudomonadota</taxon>
        <taxon>Betaproteobacteria</taxon>
        <taxon>Nitrosomonadales</taxon>
        <taxon>Nitrosomonadaceae</taxon>
        <taxon>Nitrosomonas</taxon>
    </lineage>
</organism>
<accession>A0A2P7NYA0</accession>
<proteinExistence type="predicted"/>
<feature type="compositionally biased region" description="Polar residues" evidence="1">
    <location>
        <begin position="1"/>
        <end position="30"/>
    </location>
</feature>